<dbReference type="AlphaFoldDB" id="A0A2R6Q0S3"/>
<dbReference type="InterPro" id="IPR008999">
    <property type="entry name" value="Actin-crosslinking"/>
</dbReference>
<protein>
    <submittedName>
        <fullName evidence="8">Glucan 1,3-beta-glucosidase like</fullName>
    </submittedName>
</protein>
<dbReference type="GO" id="GO:0051015">
    <property type="term" value="F:actin filament binding"/>
    <property type="evidence" value="ECO:0007669"/>
    <property type="project" value="InterPro"/>
</dbReference>
<gene>
    <name evidence="8" type="ORF">CEY00_Acc23965</name>
</gene>
<dbReference type="STRING" id="1590841.A0A2R6Q0S3"/>
<dbReference type="OMA" id="FIRTNFS"/>
<dbReference type="PANTHER" id="PTHR10551">
    <property type="entry name" value="FASCIN"/>
    <property type="match status" value="1"/>
</dbReference>
<evidence type="ECO:0000313" key="9">
    <source>
        <dbReference type="Proteomes" id="UP000241394"/>
    </source>
</evidence>
<dbReference type="SUPFAM" id="SSF50405">
    <property type="entry name" value="Actin-crosslinking proteins"/>
    <property type="match status" value="1"/>
</dbReference>
<evidence type="ECO:0000313" key="8">
    <source>
        <dbReference type="EMBL" id="PSR99997.1"/>
    </source>
</evidence>
<dbReference type="InterPro" id="IPR017853">
    <property type="entry name" value="GH"/>
</dbReference>
<dbReference type="Pfam" id="PF25490">
    <property type="entry name" value="DUF7910"/>
    <property type="match status" value="1"/>
</dbReference>
<evidence type="ECO:0000259" key="7">
    <source>
        <dbReference type="Pfam" id="PF25490"/>
    </source>
</evidence>
<feature type="domain" description="DUF7910" evidence="7">
    <location>
        <begin position="61"/>
        <end position="201"/>
    </location>
</feature>
<dbReference type="GO" id="GO:0007163">
    <property type="term" value="P:establishment or maintenance of cell polarity"/>
    <property type="evidence" value="ECO:0007669"/>
    <property type="project" value="TreeGrafter"/>
</dbReference>
<dbReference type="OrthoDB" id="62120at2759"/>
<organism evidence="8 9">
    <name type="scientific">Actinidia chinensis var. chinensis</name>
    <name type="common">Chinese soft-hair kiwi</name>
    <dbReference type="NCBI Taxonomy" id="1590841"/>
    <lineage>
        <taxon>Eukaryota</taxon>
        <taxon>Viridiplantae</taxon>
        <taxon>Streptophyta</taxon>
        <taxon>Embryophyta</taxon>
        <taxon>Tracheophyta</taxon>
        <taxon>Spermatophyta</taxon>
        <taxon>Magnoliopsida</taxon>
        <taxon>eudicotyledons</taxon>
        <taxon>Gunneridae</taxon>
        <taxon>Pentapetalae</taxon>
        <taxon>asterids</taxon>
        <taxon>Ericales</taxon>
        <taxon>Actinidiaceae</taxon>
        <taxon>Actinidia</taxon>
    </lineage>
</organism>
<dbReference type="GO" id="GO:0016477">
    <property type="term" value="P:cell migration"/>
    <property type="evidence" value="ECO:0007669"/>
    <property type="project" value="TreeGrafter"/>
</dbReference>
<dbReference type="FunFam" id="3.20.20.80:FF:000067">
    <property type="entry name" value="Glucan 1,3-beta-glucosidase A"/>
    <property type="match status" value="1"/>
</dbReference>
<dbReference type="PANTHER" id="PTHR10551:SF14">
    <property type="entry name" value="CELLULASE CONTAINING PROTEIN, EXPRESSED"/>
    <property type="match status" value="1"/>
</dbReference>
<keyword evidence="5" id="KW-0732">Signal</keyword>
<keyword evidence="9" id="KW-1185">Reference proteome</keyword>
<keyword evidence="2 4" id="KW-0378">Hydrolase</keyword>
<dbReference type="Gramene" id="PSR99997">
    <property type="protein sequence ID" value="PSR99997"/>
    <property type="gene ID" value="CEY00_Acc23965"/>
</dbReference>
<dbReference type="Pfam" id="PF00150">
    <property type="entry name" value="Cellulase"/>
    <property type="match status" value="1"/>
</dbReference>
<evidence type="ECO:0000256" key="4">
    <source>
        <dbReference type="RuleBase" id="RU361153"/>
    </source>
</evidence>
<reference evidence="9" key="2">
    <citation type="journal article" date="2018" name="BMC Genomics">
        <title>A manually annotated Actinidia chinensis var. chinensis (kiwifruit) genome highlights the challenges associated with draft genomes and gene prediction in plants.</title>
        <authorList>
            <person name="Pilkington S.M."/>
            <person name="Crowhurst R."/>
            <person name="Hilario E."/>
            <person name="Nardozza S."/>
            <person name="Fraser L."/>
            <person name="Peng Y."/>
            <person name="Gunaseelan K."/>
            <person name="Simpson R."/>
            <person name="Tahir J."/>
            <person name="Deroles S.C."/>
            <person name="Templeton K."/>
            <person name="Luo Z."/>
            <person name="Davy M."/>
            <person name="Cheng C."/>
            <person name="McNeilage M."/>
            <person name="Scaglione D."/>
            <person name="Liu Y."/>
            <person name="Zhang Q."/>
            <person name="Datson P."/>
            <person name="De Silva N."/>
            <person name="Gardiner S.E."/>
            <person name="Bassett H."/>
            <person name="Chagne D."/>
            <person name="McCallum J."/>
            <person name="Dzierzon H."/>
            <person name="Deng C."/>
            <person name="Wang Y.Y."/>
            <person name="Barron L."/>
            <person name="Manako K."/>
            <person name="Bowen J."/>
            <person name="Foster T.M."/>
            <person name="Erridge Z.A."/>
            <person name="Tiffin H."/>
            <person name="Waite C.N."/>
            <person name="Davies K.M."/>
            <person name="Grierson E.P."/>
            <person name="Laing W.A."/>
            <person name="Kirk R."/>
            <person name="Chen X."/>
            <person name="Wood M."/>
            <person name="Montefiori M."/>
            <person name="Brummell D.A."/>
            <person name="Schwinn K.E."/>
            <person name="Catanach A."/>
            <person name="Fullerton C."/>
            <person name="Li D."/>
            <person name="Meiyalaghan S."/>
            <person name="Nieuwenhuizen N."/>
            <person name="Read N."/>
            <person name="Prakash R."/>
            <person name="Hunter D."/>
            <person name="Zhang H."/>
            <person name="McKenzie M."/>
            <person name="Knabel M."/>
            <person name="Harris A."/>
            <person name="Allan A.C."/>
            <person name="Gleave A."/>
            <person name="Chen A."/>
            <person name="Janssen B.J."/>
            <person name="Plunkett B."/>
            <person name="Ampomah-Dwamena C."/>
            <person name="Voogd C."/>
            <person name="Leif D."/>
            <person name="Lafferty D."/>
            <person name="Souleyre E.J.F."/>
            <person name="Varkonyi-Gasic E."/>
            <person name="Gambi F."/>
            <person name="Hanley J."/>
            <person name="Yao J.L."/>
            <person name="Cheung J."/>
            <person name="David K.M."/>
            <person name="Warren B."/>
            <person name="Marsh K."/>
            <person name="Snowden K.C."/>
            <person name="Lin-Wang K."/>
            <person name="Brian L."/>
            <person name="Martinez-Sanchez M."/>
            <person name="Wang M."/>
            <person name="Ileperuma N."/>
            <person name="Macnee N."/>
            <person name="Campin R."/>
            <person name="McAtee P."/>
            <person name="Drummond R.S.M."/>
            <person name="Espley R.V."/>
            <person name="Ireland H.S."/>
            <person name="Wu R."/>
            <person name="Atkinson R.G."/>
            <person name="Karunairetnam S."/>
            <person name="Bulley S."/>
            <person name="Chunkath S."/>
            <person name="Hanley Z."/>
            <person name="Storey R."/>
            <person name="Thrimawithana A.H."/>
            <person name="Thomson S."/>
            <person name="David C."/>
            <person name="Testolin R."/>
            <person name="Huang H."/>
            <person name="Hellens R.P."/>
            <person name="Schaffer R.J."/>
        </authorList>
    </citation>
    <scope>NUCLEOTIDE SEQUENCE [LARGE SCALE GENOMIC DNA]</scope>
    <source>
        <strain evidence="9">cv. Red5</strain>
    </source>
</reference>
<dbReference type="InterPro" id="IPR057232">
    <property type="entry name" value="DUF7910"/>
</dbReference>
<accession>A0A2R6Q0S3</accession>
<dbReference type="GO" id="GO:0000272">
    <property type="term" value="P:polysaccharide catabolic process"/>
    <property type="evidence" value="ECO:0007669"/>
    <property type="project" value="InterPro"/>
</dbReference>
<dbReference type="CDD" id="cd00257">
    <property type="entry name" value="beta-trefoil_FSCN-like"/>
    <property type="match status" value="1"/>
</dbReference>
<keyword evidence="3 4" id="KW-0326">Glycosidase</keyword>
<proteinExistence type="inferred from homology"/>
<evidence type="ECO:0000256" key="5">
    <source>
        <dbReference type="SAM" id="SignalP"/>
    </source>
</evidence>
<dbReference type="GO" id="GO:0004553">
    <property type="term" value="F:hydrolase activity, hydrolyzing O-glycosyl compounds"/>
    <property type="evidence" value="ECO:0007669"/>
    <property type="project" value="InterPro"/>
</dbReference>
<dbReference type="Gene3D" id="3.20.20.80">
    <property type="entry name" value="Glycosidases"/>
    <property type="match status" value="1"/>
</dbReference>
<evidence type="ECO:0000256" key="3">
    <source>
        <dbReference type="ARBA" id="ARBA00023295"/>
    </source>
</evidence>
<evidence type="ECO:0000256" key="1">
    <source>
        <dbReference type="ARBA" id="ARBA00005641"/>
    </source>
</evidence>
<reference evidence="8 9" key="1">
    <citation type="submission" date="2017-07" db="EMBL/GenBank/DDBJ databases">
        <title>An improved, manually edited Actinidia chinensis var. chinensis (kiwifruit) genome highlights the challenges associated with draft genomes and gene prediction in plants.</title>
        <authorList>
            <person name="Pilkington S."/>
            <person name="Crowhurst R."/>
            <person name="Hilario E."/>
            <person name="Nardozza S."/>
            <person name="Fraser L."/>
            <person name="Peng Y."/>
            <person name="Gunaseelan K."/>
            <person name="Simpson R."/>
            <person name="Tahir J."/>
            <person name="Deroles S."/>
            <person name="Templeton K."/>
            <person name="Luo Z."/>
            <person name="Davy M."/>
            <person name="Cheng C."/>
            <person name="Mcneilage M."/>
            <person name="Scaglione D."/>
            <person name="Liu Y."/>
            <person name="Zhang Q."/>
            <person name="Datson P."/>
            <person name="De Silva N."/>
            <person name="Gardiner S."/>
            <person name="Bassett H."/>
            <person name="Chagne D."/>
            <person name="Mccallum J."/>
            <person name="Dzierzon H."/>
            <person name="Deng C."/>
            <person name="Wang Y.-Y."/>
            <person name="Barron N."/>
            <person name="Manako K."/>
            <person name="Bowen J."/>
            <person name="Foster T."/>
            <person name="Erridge Z."/>
            <person name="Tiffin H."/>
            <person name="Waite C."/>
            <person name="Davies K."/>
            <person name="Grierson E."/>
            <person name="Laing W."/>
            <person name="Kirk R."/>
            <person name="Chen X."/>
            <person name="Wood M."/>
            <person name="Montefiori M."/>
            <person name="Brummell D."/>
            <person name="Schwinn K."/>
            <person name="Catanach A."/>
            <person name="Fullerton C."/>
            <person name="Li D."/>
            <person name="Meiyalaghan S."/>
            <person name="Nieuwenhuizen N."/>
            <person name="Read N."/>
            <person name="Prakash R."/>
            <person name="Hunter D."/>
            <person name="Zhang H."/>
            <person name="Mckenzie M."/>
            <person name="Knabel M."/>
            <person name="Harris A."/>
            <person name="Allan A."/>
            <person name="Chen A."/>
            <person name="Janssen B."/>
            <person name="Plunkett B."/>
            <person name="Dwamena C."/>
            <person name="Voogd C."/>
            <person name="Leif D."/>
            <person name="Lafferty D."/>
            <person name="Souleyre E."/>
            <person name="Varkonyi-Gasic E."/>
            <person name="Gambi F."/>
            <person name="Hanley J."/>
            <person name="Yao J.-L."/>
            <person name="Cheung J."/>
            <person name="David K."/>
            <person name="Warren B."/>
            <person name="Marsh K."/>
            <person name="Snowden K."/>
            <person name="Lin-Wang K."/>
            <person name="Brian L."/>
            <person name="Martinez-Sanchez M."/>
            <person name="Wang M."/>
            <person name="Ileperuma N."/>
            <person name="Macnee N."/>
            <person name="Campin R."/>
            <person name="Mcatee P."/>
            <person name="Drummond R."/>
            <person name="Espley R."/>
            <person name="Ireland H."/>
            <person name="Wu R."/>
            <person name="Atkinson R."/>
            <person name="Karunairetnam S."/>
            <person name="Bulley S."/>
            <person name="Chunkath S."/>
            <person name="Hanley Z."/>
            <person name="Storey R."/>
            <person name="Thrimawithana A."/>
            <person name="Thomson S."/>
            <person name="David C."/>
            <person name="Testolin R."/>
        </authorList>
    </citation>
    <scope>NUCLEOTIDE SEQUENCE [LARGE SCALE GENOMIC DNA]</scope>
    <source>
        <strain evidence="9">cv. Red5</strain>
        <tissue evidence="8">Young leaf</tissue>
    </source>
</reference>
<feature type="signal peptide" evidence="5">
    <location>
        <begin position="1"/>
        <end position="26"/>
    </location>
</feature>
<comment type="caution">
    <text evidence="8">The sequence shown here is derived from an EMBL/GenBank/DDBJ whole genome shotgun (WGS) entry which is preliminary data.</text>
</comment>
<name>A0A2R6Q0S3_ACTCC</name>
<dbReference type="GO" id="GO:0051017">
    <property type="term" value="P:actin filament bundle assembly"/>
    <property type="evidence" value="ECO:0007669"/>
    <property type="project" value="TreeGrafter"/>
</dbReference>
<dbReference type="InterPro" id="IPR001547">
    <property type="entry name" value="Glyco_hydro_5"/>
</dbReference>
<dbReference type="Proteomes" id="UP000241394">
    <property type="component" value="Chromosome LG21"/>
</dbReference>
<feature type="domain" description="Glycoside hydrolase family 5" evidence="6">
    <location>
        <begin position="224"/>
        <end position="494"/>
    </location>
</feature>
<dbReference type="Gene3D" id="2.80.10.50">
    <property type="match status" value="1"/>
</dbReference>
<dbReference type="EMBL" id="NKQK01000021">
    <property type="protein sequence ID" value="PSR99997.1"/>
    <property type="molecule type" value="Genomic_DNA"/>
</dbReference>
<evidence type="ECO:0000259" key="6">
    <source>
        <dbReference type="Pfam" id="PF00150"/>
    </source>
</evidence>
<dbReference type="FunFam" id="2.80.10.50:FF:000056">
    <property type="entry name" value="Glucan 1,3-beta-glucosidase A"/>
    <property type="match status" value="1"/>
</dbReference>
<feature type="chain" id="PRO_5015344672" evidence="5">
    <location>
        <begin position="27"/>
        <end position="512"/>
    </location>
</feature>
<dbReference type="SUPFAM" id="SSF51445">
    <property type="entry name" value="(Trans)glycosidases"/>
    <property type="match status" value="1"/>
</dbReference>
<comment type="similarity">
    <text evidence="1 4">Belongs to the glycosyl hydrolase 5 (cellulase A) family.</text>
</comment>
<sequence>MAIYPKTKHLLCICILLCYTFLLSHGRAPPSPNLNVRAVNLGGWLVTEGWIKPSLFDGIPNKNFLDGTGLQFKSVTVGKYLCAETGGGTIIVTNRTAASGWETFRLWRINEKTFQMRVFNKQFVGLDTRGNGIDVVAVVAGTPGVSETFEIVWNSGDSGRVRIKAPNGFFLQVKTEELVTADSKGDGSWGDDDPSVFILTNVGSPQGEFQVTNGYGPLKAPQVMREHWSTFIVEEDFKFIASNGLNAVRIPVGWWIAGDPTPPLPYVGGSLHALDNAFVWAQKYGIKVIIDLHAAKGSQNGFEHSSTRDGSQEWGLTDQNIQETVDVIDFLTARYAKNPSLYAVELINEPLSPGVSLESVTKYYSAGYSAVRKHSSTAYVIMSNRLGPSDPKELFPLASGLKGSVIDVHYYNLFWPEVFDDMTVQQNIDFVYTNRSAQLNEVTTSNGPLTFVGEWVAEWEVLGATKMDYQRFAKAQLEVYGRATFGWAYWTLKNVNNHWSLEWMITNGYINL</sequence>
<evidence type="ECO:0000256" key="2">
    <source>
        <dbReference type="ARBA" id="ARBA00022801"/>
    </source>
</evidence>
<dbReference type="GO" id="GO:0015629">
    <property type="term" value="C:actin cytoskeleton"/>
    <property type="evidence" value="ECO:0007669"/>
    <property type="project" value="TreeGrafter"/>
</dbReference>
<dbReference type="GO" id="GO:0005737">
    <property type="term" value="C:cytoplasm"/>
    <property type="evidence" value="ECO:0007669"/>
    <property type="project" value="TreeGrafter"/>
</dbReference>
<dbReference type="InParanoid" id="A0A2R6Q0S3"/>
<dbReference type="InterPro" id="IPR010431">
    <property type="entry name" value="Fascin"/>
</dbReference>